<proteinExistence type="predicted"/>
<feature type="transmembrane region" description="Helical" evidence="5">
    <location>
        <begin position="99"/>
        <end position="118"/>
    </location>
</feature>
<dbReference type="PROSITE" id="PS50261">
    <property type="entry name" value="G_PROTEIN_RECEP_F2_4"/>
    <property type="match status" value="1"/>
</dbReference>
<keyword evidence="2 5" id="KW-0812">Transmembrane</keyword>
<feature type="transmembrane region" description="Helical" evidence="5">
    <location>
        <begin position="138"/>
        <end position="159"/>
    </location>
</feature>
<dbReference type="Pfam" id="PF00002">
    <property type="entry name" value="7tm_2"/>
    <property type="match status" value="1"/>
</dbReference>
<dbReference type="EMBL" id="RQTK01000508">
    <property type="protein sequence ID" value="RUS78460.1"/>
    <property type="molecule type" value="Genomic_DNA"/>
</dbReference>
<dbReference type="OrthoDB" id="6160250at2759"/>
<evidence type="ECO:0000313" key="7">
    <source>
        <dbReference type="EMBL" id="RUS78460.1"/>
    </source>
</evidence>
<feature type="domain" description="G-protein coupled receptors family 2 profile 2" evidence="6">
    <location>
        <begin position="1"/>
        <end position="235"/>
    </location>
</feature>
<keyword evidence="4 5" id="KW-0472">Membrane</keyword>
<evidence type="ECO:0000256" key="2">
    <source>
        <dbReference type="ARBA" id="ARBA00022692"/>
    </source>
</evidence>
<dbReference type="GO" id="GO:0007166">
    <property type="term" value="P:cell surface receptor signaling pathway"/>
    <property type="evidence" value="ECO:0007669"/>
    <property type="project" value="InterPro"/>
</dbReference>
<dbReference type="PANTHER" id="PTHR45620:SF42">
    <property type="entry name" value="G-PROTEIN COUPLED RECEPTOR SEB-2"/>
    <property type="match status" value="1"/>
</dbReference>
<dbReference type="GO" id="GO:0007188">
    <property type="term" value="P:adenylate cyclase-modulating G protein-coupled receptor signaling pathway"/>
    <property type="evidence" value="ECO:0007669"/>
    <property type="project" value="TreeGrafter"/>
</dbReference>
<feature type="transmembrane region" description="Helical" evidence="5">
    <location>
        <begin position="214"/>
        <end position="234"/>
    </location>
</feature>
<dbReference type="InterPro" id="IPR000832">
    <property type="entry name" value="GPCR_2_secretin-like"/>
</dbReference>
<evidence type="ECO:0000256" key="5">
    <source>
        <dbReference type="SAM" id="Phobius"/>
    </source>
</evidence>
<dbReference type="GO" id="GO:0008528">
    <property type="term" value="F:G protein-coupled peptide receptor activity"/>
    <property type="evidence" value="ECO:0007669"/>
    <property type="project" value="TreeGrafter"/>
</dbReference>
<reference evidence="7 8" key="1">
    <citation type="submission" date="2019-01" db="EMBL/GenBank/DDBJ databases">
        <title>A draft genome assembly of the solar-powered sea slug Elysia chlorotica.</title>
        <authorList>
            <person name="Cai H."/>
            <person name="Li Q."/>
            <person name="Fang X."/>
            <person name="Li J."/>
            <person name="Curtis N.E."/>
            <person name="Altenburger A."/>
            <person name="Shibata T."/>
            <person name="Feng M."/>
            <person name="Maeda T."/>
            <person name="Schwartz J.A."/>
            <person name="Shigenobu S."/>
            <person name="Lundholm N."/>
            <person name="Nishiyama T."/>
            <person name="Yang H."/>
            <person name="Hasebe M."/>
            <person name="Li S."/>
            <person name="Pierce S.K."/>
            <person name="Wang J."/>
        </authorList>
    </citation>
    <scope>NUCLEOTIDE SEQUENCE [LARGE SCALE GENOMIC DNA]</scope>
    <source>
        <strain evidence="7">EC2010</strain>
        <tissue evidence="7">Whole organism of an adult</tissue>
    </source>
</reference>
<keyword evidence="8" id="KW-1185">Reference proteome</keyword>
<evidence type="ECO:0000256" key="4">
    <source>
        <dbReference type="ARBA" id="ARBA00023136"/>
    </source>
</evidence>
<dbReference type="STRING" id="188477.A0A3S1B8E8"/>
<gene>
    <name evidence="7" type="ORF">EGW08_013783</name>
</gene>
<evidence type="ECO:0000313" key="8">
    <source>
        <dbReference type="Proteomes" id="UP000271974"/>
    </source>
</evidence>
<dbReference type="AlphaFoldDB" id="A0A3S1B8E8"/>
<accession>A0A3S1B8E8</accession>
<feature type="transmembrane region" description="Helical" evidence="5">
    <location>
        <begin position="179"/>
        <end position="199"/>
    </location>
</feature>
<evidence type="ECO:0000256" key="1">
    <source>
        <dbReference type="ARBA" id="ARBA00004141"/>
    </source>
</evidence>
<dbReference type="Proteomes" id="UP000271974">
    <property type="component" value="Unassembled WGS sequence"/>
</dbReference>
<comment type="caution">
    <text evidence="7">The sequence shown here is derived from an EMBL/GenBank/DDBJ whole genome shotgun (WGS) entry which is preliminary data.</text>
</comment>
<name>A0A3S1B8E8_ELYCH</name>
<dbReference type="InterPro" id="IPR050332">
    <property type="entry name" value="GPCR_2"/>
</dbReference>
<dbReference type="InterPro" id="IPR017981">
    <property type="entry name" value="GPCR_2-like_7TM"/>
</dbReference>
<evidence type="ECO:0000256" key="3">
    <source>
        <dbReference type="ARBA" id="ARBA00022989"/>
    </source>
</evidence>
<dbReference type="GO" id="GO:0005886">
    <property type="term" value="C:plasma membrane"/>
    <property type="evidence" value="ECO:0007669"/>
    <property type="project" value="TreeGrafter"/>
</dbReference>
<evidence type="ECO:0000259" key="6">
    <source>
        <dbReference type="PROSITE" id="PS50261"/>
    </source>
</evidence>
<dbReference type="PRINTS" id="PR00249">
    <property type="entry name" value="GPCRSECRETIN"/>
</dbReference>
<sequence>MLSFRNLRQQQRIRVHLCLLLASLLVAVSSLMWEFFIDYSILHLDDDPNVLQRNPVWCRLLHLFKEYSIVALFMWMFIEFFHLHRLLMHAFTVPRSLRFYYIFGFGFPLLMISIYGILRQSDEQLSKRCYISHSYLDLICNAPTLITLVVNLILLFRIVNVLVRQLAPHPNEPSSFRRALKAVVMMMPSLGIQYFMFLWTRPESYSTLRTVHDLLEEIVCSLHGTLIALVFCYFNKEIQTYLKAPCLRVLRRSSWFQERSANRSHGNTMSTQYGSEHNRIYKAGGSDGADL</sequence>
<comment type="subcellular location">
    <subcellularLocation>
        <location evidence="1">Membrane</location>
        <topology evidence="1">Multi-pass membrane protein</topology>
    </subcellularLocation>
</comment>
<dbReference type="Gene3D" id="1.20.1070.10">
    <property type="entry name" value="Rhodopsin 7-helix transmembrane proteins"/>
    <property type="match status" value="1"/>
</dbReference>
<protein>
    <recommendedName>
        <fullName evidence="6">G-protein coupled receptors family 2 profile 2 domain-containing protein</fullName>
    </recommendedName>
</protein>
<keyword evidence="3 5" id="KW-1133">Transmembrane helix</keyword>
<feature type="transmembrane region" description="Helical" evidence="5">
    <location>
        <begin position="67"/>
        <end position="87"/>
    </location>
</feature>
<dbReference type="PANTHER" id="PTHR45620">
    <property type="entry name" value="PDF RECEPTOR-LIKE PROTEIN-RELATED"/>
    <property type="match status" value="1"/>
</dbReference>
<feature type="non-terminal residue" evidence="7">
    <location>
        <position position="291"/>
    </location>
</feature>
<organism evidence="7 8">
    <name type="scientific">Elysia chlorotica</name>
    <name type="common">Eastern emerald elysia</name>
    <name type="synonym">Sea slug</name>
    <dbReference type="NCBI Taxonomy" id="188477"/>
    <lineage>
        <taxon>Eukaryota</taxon>
        <taxon>Metazoa</taxon>
        <taxon>Spiralia</taxon>
        <taxon>Lophotrochozoa</taxon>
        <taxon>Mollusca</taxon>
        <taxon>Gastropoda</taxon>
        <taxon>Heterobranchia</taxon>
        <taxon>Euthyneura</taxon>
        <taxon>Panpulmonata</taxon>
        <taxon>Sacoglossa</taxon>
        <taxon>Placobranchoidea</taxon>
        <taxon>Plakobranchidae</taxon>
        <taxon>Elysia</taxon>
    </lineage>
</organism>